<keyword evidence="9" id="KW-1185">Reference proteome</keyword>
<evidence type="ECO:0000256" key="4">
    <source>
        <dbReference type="RuleBase" id="RU003719"/>
    </source>
</evidence>
<dbReference type="EMBL" id="JAMQAW010000034">
    <property type="protein sequence ID" value="MCM2391884.1"/>
    <property type="molecule type" value="Genomic_DNA"/>
</dbReference>
<evidence type="ECO:0000313" key="9">
    <source>
        <dbReference type="Proteomes" id="UP001431429"/>
    </source>
</evidence>
<dbReference type="InterPro" id="IPR006140">
    <property type="entry name" value="D-isomer_DH_NAD-bd"/>
</dbReference>
<feature type="domain" description="D-isomer specific 2-hydroxyacid dehydrogenase NAD-binding" evidence="7">
    <location>
        <begin position="164"/>
        <end position="348"/>
    </location>
</feature>
<evidence type="ECO:0000313" key="8">
    <source>
        <dbReference type="EMBL" id="MCM2391884.1"/>
    </source>
</evidence>
<reference evidence="8" key="1">
    <citation type="submission" date="2022-06" db="EMBL/GenBank/DDBJ databases">
        <title>Genome public.</title>
        <authorList>
            <person name="Sun Q."/>
        </authorList>
    </citation>
    <scope>NUCLEOTIDE SEQUENCE</scope>
    <source>
        <strain evidence="8">CWNU-1</strain>
    </source>
</reference>
<keyword evidence="3" id="KW-0520">NAD</keyword>
<dbReference type="Pfam" id="PF00389">
    <property type="entry name" value="2-Hacid_dh"/>
    <property type="match status" value="1"/>
</dbReference>
<dbReference type="InterPro" id="IPR050857">
    <property type="entry name" value="D-2-hydroxyacid_DH"/>
</dbReference>
<dbReference type="InterPro" id="IPR006139">
    <property type="entry name" value="D-isomer_2_OHA_DH_cat_dom"/>
</dbReference>
<dbReference type="SUPFAM" id="SSF52283">
    <property type="entry name" value="Formate/glycerate dehydrogenase catalytic domain-like"/>
    <property type="match status" value="1"/>
</dbReference>
<dbReference type="PANTHER" id="PTHR42789">
    <property type="entry name" value="D-ISOMER SPECIFIC 2-HYDROXYACID DEHYDROGENASE FAMILY PROTEIN (AFU_ORTHOLOGUE AFUA_6G10090)"/>
    <property type="match status" value="1"/>
</dbReference>
<dbReference type="InterPro" id="IPR036291">
    <property type="entry name" value="NAD(P)-bd_dom_sf"/>
</dbReference>
<dbReference type="SUPFAM" id="SSF51735">
    <property type="entry name" value="NAD(P)-binding Rossmann-fold domains"/>
    <property type="match status" value="1"/>
</dbReference>
<evidence type="ECO:0000256" key="1">
    <source>
        <dbReference type="ARBA" id="ARBA00005854"/>
    </source>
</evidence>
<sequence>MTTRTPPRPKDPDDTGAHPPERPQRTTPEGDTAAPPRIAFLDDDHVLTLVRRLLTARNTSQWQEVADFFAPDLPDMTAVRALRSGLDPHGDASIVCRPEDADVLILRRGTADRALLEAAPRLRMVQRLGTRSAGIDLDAARERGIEVSCLPRPSLVRTAEHTLLLMLALVKRLPAADSAVRAGSGRPGREVTYNWAGLSGLGGLEGRTLGIVGLGEVGSLVAERARAFGMRLLYTGRARQPRTREEELGASYRTLPDLLAEADIVTLHIPGPGIHAPLLGPAEIAMMRPGALLINTGRGRLIDERALCQALADGRLGGAGLDVHQVEPRPGGDPLCALDNVVLTPHIAGGSRLGVLDEVGQILDNVRAVLAGGTPPHGRVVGAS</sequence>
<dbReference type="RefSeq" id="WP_250922214.1">
    <property type="nucleotide sequence ID" value="NZ_JAMQAW010000034.1"/>
</dbReference>
<comment type="similarity">
    <text evidence="1 4">Belongs to the D-isomer specific 2-hydroxyacid dehydrogenase family.</text>
</comment>
<dbReference type="Proteomes" id="UP001431429">
    <property type="component" value="Unassembled WGS sequence"/>
</dbReference>
<dbReference type="InterPro" id="IPR029753">
    <property type="entry name" value="D-isomer_DH_CS"/>
</dbReference>
<name>A0ABT0UV75_9ACTN</name>
<protein>
    <submittedName>
        <fullName evidence="8">Phosphoglycerate dehydrogenase</fullName>
    </submittedName>
</protein>
<evidence type="ECO:0000259" key="6">
    <source>
        <dbReference type="Pfam" id="PF00389"/>
    </source>
</evidence>
<evidence type="ECO:0000256" key="3">
    <source>
        <dbReference type="ARBA" id="ARBA00023027"/>
    </source>
</evidence>
<dbReference type="PROSITE" id="PS00671">
    <property type="entry name" value="D_2_HYDROXYACID_DH_3"/>
    <property type="match status" value="1"/>
</dbReference>
<organism evidence="8 9">
    <name type="scientific">Streptomyces albipurpureus</name>
    <dbReference type="NCBI Taxonomy" id="2897419"/>
    <lineage>
        <taxon>Bacteria</taxon>
        <taxon>Bacillati</taxon>
        <taxon>Actinomycetota</taxon>
        <taxon>Actinomycetes</taxon>
        <taxon>Kitasatosporales</taxon>
        <taxon>Streptomycetaceae</taxon>
        <taxon>Streptomyces</taxon>
    </lineage>
</organism>
<dbReference type="PANTHER" id="PTHR42789:SF1">
    <property type="entry name" value="D-ISOMER SPECIFIC 2-HYDROXYACID DEHYDROGENASE FAMILY PROTEIN (AFU_ORTHOLOGUE AFUA_6G10090)"/>
    <property type="match status" value="1"/>
</dbReference>
<proteinExistence type="inferred from homology"/>
<gene>
    <name evidence="8" type="ORF">NBG84_26965</name>
</gene>
<feature type="region of interest" description="Disordered" evidence="5">
    <location>
        <begin position="1"/>
        <end position="36"/>
    </location>
</feature>
<evidence type="ECO:0000259" key="7">
    <source>
        <dbReference type="Pfam" id="PF02826"/>
    </source>
</evidence>
<accession>A0ABT0UV75</accession>
<evidence type="ECO:0000256" key="5">
    <source>
        <dbReference type="SAM" id="MobiDB-lite"/>
    </source>
</evidence>
<dbReference type="Pfam" id="PF02826">
    <property type="entry name" value="2-Hacid_dh_C"/>
    <property type="match status" value="1"/>
</dbReference>
<dbReference type="Gene3D" id="3.40.50.720">
    <property type="entry name" value="NAD(P)-binding Rossmann-like Domain"/>
    <property type="match status" value="2"/>
</dbReference>
<feature type="compositionally biased region" description="Basic and acidic residues" evidence="5">
    <location>
        <begin position="8"/>
        <end position="24"/>
    </location>
</feature>
<feature type="domain" description="D-isomer specific 2-hydroxyacid dehydrogenase catalytic" evidence="6">
    <location>
        <begin position="98"/>
        <end position="377"/>
    </location>
</feature>
<keyword evidence="2 4" id="KW-0560">Oxidoreductase</keyword>
<comment type="caution">
    <text evidence="8">The sequence shown here is derived from an EMBL/GenBank/DDBJ whole genome shotgun (WGS) entry which is preliminary data.</text>
</comment>
<evidence type="ECO:0000256" key="2">
    <source>
        <dbReference type="ARBA" id="ARBA00023002"/>
    </source>
</evidence>